<dbReference type="HOGENOM" id="CLU_445559_0_0_1"/>
<evidence type="ECO:0000313" key="5">
    <source>
        <dbReference type="EMBL" id="CCE92019.1"/>
    </source>
</evidence>
<evidence type="ECO:0000256" key="1">
    <source>
        <dbReference type="ARBA" id="ARBA00022723"/>
    </source>
</evidence>
<dbReference type="PANTHER" id="PTHR28042:SF1">
    <property type="entry name" value="E3 UBIQUITIN-PROTEIN LIGASE COMPLEX SLX5-SLX8 SUBUNIT SLX5"/>
    <property type="match status" value="1"/>
</dbReference>
<dbReference type="GO" id="GO:0000775">
    <property type="term" value="C:chromosome, centromeric region"/>
    <property type="evidence" value="ECO:0007669"/>
    <property type="project" value="EnsemblFungi"/>
</dbReference>
<dbReference type="GeneID" id="11502453"/>
<sequence length="556" mass="62435">MVGGSANYVGPSDPVSNSDDVILIESDDEQHSSRDSGLRSSTTRDTMSPNSNGSNQSEVVSRESSRNADSVSPMGSTAEYIDLEMEPAGNEEQDDMIVYDERLSTPRDAEDDELIFVQEQTRPSTIQLNLPGRNPMRITATEYDRPARRSFEQQASNRQLRHQTRVARRQPMRRAARRANHSMNGYESDDGGLTSNRNQINYDPEFAAIQRRLDSYPLDIRSAFLHAQNMNEFSSIIENVDPLTWQDCRYDLERLFMDYRRMMARRAAQIGQNMPGYRSPPNRTQGNADLLRRLGPLGVRIGIGTGMGESLTHYILEPGIFGYGSFRMIGNPGGFDDGMEEEARTQSILNAIQEREEQERDAQTKSNMEKTRSQEENFIEKCKNLPEGYSASFDTTPTTVRLEPLNDGNKQAIVVEDESAIAEWEEIAVCCLCGVELGVGLPDDFTGISADDRHLSFDELVTKYCSHCPYQSLTSANGTERALSMKTFVASCGHTFCGRCVVRIENARTHSKSSKKELSKFKGPLHPDNYGPRLCPATGCKQNIRLGRTKMREAFF</sequence>
<dbReference type="PANTHER" id="PTHR28042">
    <property type="entry name" value="E3 UBIQUITIN-PROTEIN LIGASE COMPLEX SLX5-SLX8 SUBUNIT SLX5"/>
    <property type="match status" value="1"/>
</dbReference>
<dbReference type="PROSITE" id="PS00518">
    <property type="entry name" value="ZF_RING_1"/>
    <property type="match status" value="1"/>
</dbReference>
<dbReference type="OrthoDB" id="4090114at2759"/>
<evidence type="ECO:0008006" key="7">
    <source>
        <dbReference type="Google" id="ProtNLM"/>
    </source>
</evidence>
<dbReference type="InterPro" id="IPR038886">
    <property type="entry name" value="E3_SLX5/Rfp1"/>
</dbReference>
<dbReference type="eggNOG" id="ENOG502QTIW">
    <property type="taxonomic scope" value="Eukaryota"/>
</dbReference>
<dbReference type="InParanoid" id="G8ZTS5"/>
<organism evidence="5 6">
    <name type="scientific">Torulaspora delbrueckii</name>
    <name type="common">Yeast</name>
    <name type="synonym">Candida colliculosa</name>
    <dbReference type="NCBI Taxonomy" id="4950"/>
    <lineage>
        <taxon>Eukaryota</taxon>
        <taxon>Fungi</taxon>
        <taxon>Dikarya</taxon>
        <taxon>Ascomycota</taxon>
        <taxon>Saccharomycotina</taxon>
        <taxon>Saccharomycetes</taxon>
        <taxon>Saccharomycetales</taxon>
        <taxon>Saccharomycetaceae</taxon>
        <taxon>Torulaspora</taxon>
    </lineage>
</organism>
<name>G8ZTS5_TORDE</name>
<dbReference type="STRING" id="1076872.G8ZTS5"/>
<dbReference type="GO" id="GO:0008270">
    <property type="term" value="F:zinc ion binding"/>
    <property type="evidence" value="ECO:0007669"/>
    <property type="project" value="UniProtKB-KW"/>
</dbReference>
<dbReference type="GO" id="GO:0006915">
    <property type="term" value="P:apoptotic process"/>
    <property type="evidence" value="ECO:0007669"/>
    <property type="project" value="EnsemblFungi"/>
</dbReference>
<dbReference type="GO" id="GO:0000723">
    <property type="term" value="P:telomere maintenance"/>
    <property type="evidence" value="ECO:0007669"/>
    <property type="project" value="EnsemblFungi"/>
</dbReference>
<dbReference type="KEGG" id="tdl:TDEL_0D04350"/>
<keyword evidence="1" id="KW-0479">Metal-binding</keyword>
<feature type="compositionally biased region" description="Basic residues" evidence="4">
    <location>
        <begin position="159"/>
        <end position="180"/>
    </location>
</feature>
<dbReference type="GO" id="GO:0006511">
    <property type="term" value="P:ubiquitin-dependent protein catabolic process"/>
    <property type="evidence" value="ECO:0007669"/>
    <property type="project" value="EnsemblFungi"/>
</dbReference>
<feature type="region of interest" description="Disordered" evidence="4">
    <location>
        <begin position="147"/>
        <end position="195"/>
    </location>
</feature>
<evidence type="ECO:0000313" key="6">
    <source>
        <dbReference type="Proteomes" id="UP000005627"/>
    </source>
</evidence>
<reference evidence="5 6" key="1">
    <citation type="journal article" date="2011" name="Proc. Natl. Acad. Sci. U.S.A.">
        <title>Evolutionary erosion of yeast sex chromosomes by mating-type switching accidents.</title>
        <authorList>
            <person name="Gordon J.L."/>
            <person name="Armisen D."/>
            <person name="Proux-Wera E."/>
            <person name="Oheigeartaigh S.S."/>
            <person name="Byrne K.P."/>
            <person name="Wolfe K.H."/>
        </authorList>
    </citation>
    <scope>NUCLEOTIDE SEQUENCE [LARGE SCALE GENOMIC DNA]</scope>
    <source>
        <strain evidence="6">ATCC 10662 / CBS 1146 / NBRC 0425 / NCYC 2629 / NRRL Y-866</strain>
    </source>
</reference>
<evidence type="ECO:0000256" key="3">
    <source>
        <dbReference type="ARBA" id="ARBA00022833"/>
    </source>
</evidence>
<dbReference type="RefSeq" id="XP_003681230.1">
    <property type="nucleotide sequence ID" value="XM_003681182.1"/>
</dbReference>
<feature type="region of interest" description="Disordered" evidence="4">
    <location>
        <begin position="355"/>
        <end position="374"/>
    </location>
</feature>
<keyword evidence="2" id="KW-0863">Zinc-finger</keyword>
<dbReference type="FunCoup" id="G8ZTS5">
    <property type="interactions" value="94"/>
</dbReference>
<dbReference type="EMBL" id="HE616745">
    <property type="protein sequence ID" value="CCE92019.1"/>
    <property type="molecule type" value="Genomic_DNA"/>
</dbReference>
<evidence type="ECO:0000256" key="2">
    <source>
        <dbReference type="ARBA" id="ARBA00022771"/>
    </source>
</evidence>
<dbReference type="GO" id="GO:0006974">
    <property type="term" value="P:DNA damage response"/>
    <property type="evidence" value="ECO:0007669"/>
    <property type="project" value="EnsemblFungi"/>
</dbReference>
<dbReference type="GO" id="GO:0033768">
    <property type="term" value="C:SUMO-targeted ubiquitin ligase complex"/>
    <property type="evidence" value="ECO:0007669"/>
    <property type="project" value="EnsemblFungi"/>
</dbReference>
<gene>
    <name evidence="5" type="primary">TDEL0D04350</name>
    <name evidence="5" type="ORF">TDEL_0D04350</name>
</gene>
<dbReference type="AlphaFoldDB" id="G8ZTS5"/>
<proteinExistence type="predicted"/>
<keyword evidence="6" id="KW-1185">Reference proteome</keyword>
<feature type="region of interest" description="Disordered" evidence="4">
    <location>
        <begin position="1"/>
        <end position="74"/>
    </location>
</feature>
<dbReference type="Proteomes" id="UP000005627">
    <property type="component" value="Chromosome 4"/>
</dbReference>
<dbReference type="GO" id="GO:0032183">
    <property type="term" value="F:SUMO binding"/>
    <property type="evidence" value="ECO:0007669"/>
    <property type="project" value="EnsemblFungi"/>
</dbReference>
<accession>G8ZTS5</accession>
<keyword evidence="3" id="KW-0862">Zinc</keyword>
<evidence type="ECO:0000256" key="4">
    <source>
        <dbReference type="SAM" id="MobiDB-lite"/>
    </source>
</evidence>
<dbReference type="GO" id="GO:0004842">
    <property type="term" value="F:ubiquitin-protein transferase activity"/>
    <property type="evidence" value="ECO:0007669"/>
    <property type="project" value="EnsemblFungi"/>
</dbReference>
<feature type="compositionally biased region" description="Polar residues" evidence="4">
    <location>
        <begin position="38"/>
        <end position="59"/>
    </location>
</feature>
<dbReference type="InterPro" id="IPR017907">
    <property type="entry name" value="Znf_RING_CS"/>
</dbReference>
<protein>
    <recommendedName>
        <fullName evidence="7">RING-type domain-containing protein</fullName>
    </recommendedName>
</protein>